<dbReference type="AlphaFoldDB" id="W7U0G6"/>
<dbReference type="OrthoDB" id="10288682at2759"/>
<dbReference type="Proteomes" id="UP000019335">
    <property type="component" value="Chromosome 3"/>
</dbReference>
<evidence type="ECO:0000313" key="1">
    <source>
        <dbReference type="EMBL" id="EWM29253.1"/>
    </source>
</evidence>
<gene>
    <name evidence="1" type="ORF">Naga_100029g18</name>
</gene>
<dbReference type="PANTHER" id="PTHR12029">
    <property type="entry name" value="RNA METHYLTRANSFERASE"/>
    <property type="match status" value="1"/>
</dbReference>
<comment type="caution">
    <text evidence="1">The sequence shown here is derived from an EMBL/GenBank/DDBJ whole genome shotgun (WGS) entry which is preliminary data.</text>
</comment>
<accession>W7U0G6</accession>
<name>W7U0G6_9STRA</name>
<dbReference type="EMBL" id="AZIL01000174">
    <property type="protein sequence ID" value="EWM29253.1"/>
    <property type="molecule type" value="Genomic_DNA"/>
</dbReference>
<keyword evidence="2" id="KW-1185">Reference proteome</keyword>
<protein>
    <submittedName>
        <fullName evidence="1">Uncharacterized protein</fullName>
    </submittedName>
</protein>
<evidence type="ECO:0000313" key="2">
    <source>
        <dbReference type="Proteomes" id="UP000019335"/>
    </source>
</evidence>
<organism evidence="1 2">
    <name type="scientific">Nannochloropsis gaditana</name>
    <dbReference type="NCBI Taxonomy" id="72520"/>
    <lineage>
        <taxon>Eukaryota</taxon>
        <taxon>Sar</taxon>
        <taxon>Stramenopiles</taxon>
        <taxon>Ochrophyta</taxon>
        <taxon>Eustigmatophyceae</taxon>
        <taxon>Eustigmatales</taxon>
        <taxon>Monodopsidaceae</taxon>
        <taxon>Nannochloropsis</taxon>
    </lineage>
</organism>
<proteinExistence type="predicted"/>
<reference evidence="1 2" key="1">
    <citation type="journal article" date="2014" name="Mol. Plant">
        <title>Chromosome Scale Genome Assembly and Transcriptome Profiling of Nannochloropsis gaditana in Nitrogen Depletion.</title>
        <authorList>
            <person name="Corteggiani Carpinelli E."/>
            <person name="Telatin A."/>
            <person name="Vitulo N."/>
            <person name="Forcato C."/>
            <person name="D'Angelo M."/>
            <person name="Schiavon R."/>
            <person name="Vezzi A."/>
            <person name="Giacometti G.M."/>
            <person name="Morosinotto T."/>
            <person name="Valle G."/>
        </authorList>
    </citation>
    <scope>NUCLEOTIDE SEQUENCE [LARGE SCALE GENOMIC DNA]</scope>
    <source>
        <strain evidence="1 2">B-31</strain>
    </source>
</reference>
<dbReference type="GO" id="GO:0016423">
    <property type="term" value="F:tRNA (guanine) methyltransferase activity"/>
    <property type="evidence" value="ECO:0007669"/>
    <property type="project" value="TreeGrafter"/>
</dbReference>
<sequence length="809" mass="89562">MVLFEHEEKEDQLLDLAAEVVKAGHASGLGSRERFGLFMALTKINANANKLGTTHYLSRLHSPNLNLQEDSINEILLHVEAVEMLLRAGSEGSEMAKTPAWGAIVATWIEKAALPILLSRRSDLDIVYKRVGIHIAPTLVSQNEPQASTAMEAATIKVLENICLRANTPGAEKDTSLLGRVGAQIGWVAVFLKGCARNQEYVLPLPVLERCLNIIRYCQIPVIRSILVREMAPALADVLESRERMEDMALHADMWNMIRDIYGLGRVEDERDAFAMLCVLQHALIPALSLGQADRGFWTMVRGGLSSSCSTVRKRALYILNVLVKHAQSAACYAGSEAGATVQAGAQTLLWWDRFVQVIDMFNTALETHLLNQTLPMCTSLLREAFGVSEEKEMAQDRSLHEDVGAPLPEPAFKWATLLLARAITVPNFAVQRIYLLWLMGEDGKKSVPLGKLGPEFIERYILPAFKEMSNFTEDRTKVGRFLALLVTSQAECEARREVLVALFVFCKDSVQSALVRQTLLGFIEQDDVLPTFSPCLEAGDLELTCQMISAMESQYNHGLRQLFAELVIKCWEIFTDYLRLAAAGPNSAAILRNALLVIPVKASLGTCYERLARFLEVIAEAGDFRMWWSETTMQASKALVLGNRARCDDQITLASSGSLGNKHWSAPQGSIWFSAEGLRCFESIHQPNISSCALACMFLPASAAAQTLSPVQDVLGRIQSHPYISLRCCLVSFLMVCNLGKFLRERDHPAVRETLRQHAGGTSEYLAGLLRESISISENHYGEGDRGRIFDVLVEVFGTFVWLAADNG</sequence>
<dbReference type="PANTHER" id="PTHR12029:SF11">
    <property type="entry name" value="METHYLTRANSFERASE TARBP1-RELATED"/>
    <property type="match status" value="1"/>
</dbReference>
<dbReference type="InterPro" id="IPR045330">
    <property type="entry name" value="TRM3/TARBP1"/>
</dbReference>
<dbReference type="GO" id="GO:0030488">
    <property type="term" value="P:tRNA methylation"/>
    <property type="evidence" value="ECO:0007669"/>
    <property type="project" value="TreeGrafter"/>
</dbReference>